<dbReference type="AlphaFoldDB" id="A0A9D1FWV7"/>
<proteinExistence type="predicted"/>
<accession>A0A9D1FWV7</accession>
<protein>
    <submittedName>
        <fullName evidence="2">Uncharacterized protein</fullName>
    </submittedName>
</protein>
<reference evidence="2" key="2">
    <citation type="journal article" date="2021" name="PeerJ">
        <title>Extensive microbial diversity within the chicken gut microbiome revealed by metagenomics and culture.</title>
        <authorList>
            <person name="Gilroy R."/>
            <person name="Ravi A."/>
            <person name="Getino M."/>
            <person name="Pursley I."/>
            <person name="Horton D.L."/>
            <person name="Alikhan N.F."/>
            <person name="Baker D."/>
            <person name="Gharbi K."/>
            <person name="Hall N."/>
            <person name="Watson M."/>
            <person name="Adriaenssens E.M."/>
            <person name="Foster-Nyarko E."/>
            <person name="Jarju S."/>
            <person name="Secka A."/>
            <person name="Antonio M."/>
            <person name="Oren A."/>
            <person name="Chaudhuri R.R."/>
            <person name="La Ragione R."/>
            <person name="Hildebrand F."/>
            <person name="Pallen M.J."/>
        </authorList>
    </citation>
    <scope>NUCLEOTIDE SEQUENCE</scope>
    <source>
        <strain evidence="2">CHK152-2994</strain>
    </source>
</reference>
<evidence type="ECO:0000313" key="2">
    <source>
        <dbReference type="EMBL" id="HIS82946.1"/>
    </source>
</evidence>
<evidence type="ECO:0000256" key="1">
    <source>
        <dbReference type="SAM" id="Phobius"/>
    </source>
</evidence>
<reference evidence="2" key="1">
    <citation type="submission" date="2020-10" db="EMBL/GenBank/DDBJ databases">
        <authorList>
            <person name="Gilroy R."/>
        </authorList>
    </citation>
    <scope>NUCLEOTIDE SEQUENCE</scope>
    <source>
        <strain evidence="2">CHK152-2994</strain>
    </source>
</reference>
<gene>
    <name evidence="2" type="ORF">IAD41_04995</name>
</gene>
<dbReference type="EMBL" id="DVJO01000105">
    <property type="protein sequence ID" value="HIS82946.1"/>
    <property type="molecule type" value="Genomic_DNA"/>
</dbReference>
<keyword evidence="1" id="KW-1133">Transmembrane helix</keyword>
<organism evidence="2 3">
    <name type="scientific">Candidatus Scatenecus faecavium</name>
    <dbReference type="NCBI Taxonomy" id="2840915"/>
    <lineage>
        <taxon>Bacteria</taxon>
        <taxon>Candidatus Scatenecus</taxon>
    </lineage>
</organism>
<feature type="non-terminal residue" evidence="2">
    <location>
        <position position="126"/>
    </location>
</feature>
<name>A0A9D1FWV7_9BACT</name>
<dbReference type="Proteomes" id="UP000824139">
    <property type="component" value="Unassembled WGS sequence"/>
</dbReference>
<evidence type="ECO:0000313" key="3">
    <source>
        <dbReference type="Proteomes" id="UP000824139"/>
    </source>
</evidence>
<comment type="caution">
    <text evidence="2">The sequence shown here is derived from an EMBL/GenBank/DDBJ whole genome shotgun (WGS) entry which is preliminary data.</text>
</comment>
<sequence>MSINRITNAGITFGHSHYSSDKNNEVQPSVKRGVLLTTITGVGAASAIIAKKQGFSLNPKVIFSQSPKNWAMFKIFNKNDKNARLMEIEEKEILLLAGASAAGGLAGGAIFDEKKHFKGKLRETIN</sequence>
<keyword evidence="1" id="KW-0472">Membrane</keyword>
<keyword evidence="1" id="KW-0812">Transmembrane</keyword>
<feature type="transmembrane region" description="Helical" evidence="1">
    <location>
        <begin position="93"/>
        <end position="111"/>
    </location>
</feature>